<gene>
    <name evidence="4" type="ORF">DJ017_14250</name>
</gene>
<reference evidence="5" key="1">
    <citation type="submission" date="2018-05" db="EMBL/GenBank/DDBJ databases">
        <authorList>
            <person name="Li X."/>
        </authorList>
    </citation>
    <scope>NUCLEOTIDE SEQUENCE [LARGE SCALE GENOMIC DNA]</scope>
    <source>
        <strain evidence="5">LX32</strain>
    </source>
</reference>
<dbReference type="RefSeq" id="WP_111529334.1">
    <property type="nucleotide sequence ID" value="NZ_JBHRSG010000003.1"/>
</dbReference>
<feature type="compositionally biased region" description="Polar residues" evidence="2">
    <location>
        <begin position="486"/>
        <end position="501"/>
    </location>
</feature>
<dbReference type="GO" id="GO:0004553">
    <property type="term" value="F:hydrolase activity, hydrolyzing O-glycosyl compounds"/>
    <property type="evidence" value="ECO:0007669"/>
    <property type="project" value="InterPro"/>
</dbReference>
<evidence type="ECO:0000313" key="5">
    <source>
        <dbReference type="Proteomes" id="UP000249254"/>
    </source>
</evidence>
<evidence type="ECO:0000259" key="3">
    <source>
        <dbReference type="PROSITE" id="PS51762"/>
    </source>
</evidence>
<dbReference type="AlphaFoldDB" id="A0A328AP00"/>
<dbReference type="GO" id="GO:0005975">
    <property type="term" value="P:carbohydrate metabolic process"/>
    <property type="evidence" value="ECO:0007669"/>
    <property type="project" value="InterPro"/>
</dbReference>
<evidence type="ECO:0000256" key="1">
    <source>
        <dbReference type="ARBA" id="ARBA00006865"/>
    </source>
</evidence>
<dbReference type="InterPro" id="IPR013320">
    <property type="entry name" value="ConA-like_dom_sf"/>
</dbReference>
<dbReference type="PANTHER" id="PTHR10963:SF55">
    <property type="entry name" value="GLYCOSIDE HYDROLASE FAMILY 16 PROTEIN"/>
    <property type="match status" value="1"/>
</dbReference>
<dbReference type="Proteomes" id="UP000249254">
    <property type="component" value="Unassembled WGS sequence"/>
</dbReference>
<dbReference type="PRINTS" id="PR00313">
    <property type="entry name" value="CABNDNGRPT"/>
</dbReference>
<dbReference type="InterPro" id="IPR050546">
    <property type="entry name" value="Glycosyl_Hydrlase_16"/>
</dbReference>
<keyword evidence="5" id="KW-1185">Reference proteome</keyword>
<dbReference type="GO" id="GO:0005509">
    <property type="term" value="F:calcium ion binding"/>
    <property type="evidence" value="ECO:0007669"/>
    <property type="project" value="InterPro"/>
</dbReference>
<dbReference type="InterPro" id="IPR018511">
    <property type="entry name" value="Hemolysin-typ_Ca-bd_CS"/>
</dbReference>
<dbReference type="EMBL" id="QFYQ01000001">
    <property type="protein sequence ID" value="RAK55586.1"/>
    <property type="molecule type" value="Genomic_DNA"/>
</dbReference>
<comment type="caution">
    <text evidence="4">The sequence shown here is derived from an EMBL/GenBank/DDBJ whole genome shotgun (WGS) entry which is preliminary data.</text>
</comment>
<organism evidence="4 5">
    <name type="scientific">Phenylobacterium soli</name>
    <dbReference type="NCBI Taxonomy" id="2170551"/>
    <lineage>
        <taxon>Bacteria</taxon>
        <taxon>Pseudomonadati</taxon>
        <taxon>Pseudomonadota</taxon>
        <taxon>Alphaproteobacteria</taxon>
        <taxon>Caulobacterales</taxon>
        <taxon>Caulobacteraceae</taxon>
        <taxon>Phenylobacterium</taxon>
    </lineage>
</organism>
<dbReference type="Pfam" id="PF00353">
    <property type="entry name" value="HemolysinCabind"/>
    <property type="match status" value="4"/>
</dbReference>
<dbReference type="SUPFAM" id="SSF51120">
    <property type="entry name" value="beta-Roll"/>
    <property type="match status" value="2"/>
</dbReference>
<dbReference type="InterPro" id="IPR011049">
    <property type="entry name" value="Serralysin-like_metalloprot_C"/>
</dbReference>
<evidence type="ECO:0000313" key="4">
    <source>
        <dbReference type="EMBL" id="RAK55586.1"/>
    </source>
</evidence>
<evidence type="ECO:0000256" key="2">
    <source>
        <dbReference type="SAM" id="MobiDB-lite"/>
    </source>
</evidence>
<dbReference type="SUPFAM" id="SSF49899">
    <property type="entry name" value="Concanavalin A-like lectins/glucanases"/>
    <property type="match status" value="1"/>
</dbReference>
<name>A0A328AP00_9CAUL</name>
<dbReference type="Gene3D" id="2.60.120.200">
    <property type="match status" value="1"/>
</dbReference>
<dbReference type="OrthoDB" id="9809583at2"/>
<feature type="region of interest" description="Disordered" evidence="2">
    <location>
        <begin position="472"/>
        <end position="501"/>
    </location>
</feature>
<dbReference type="PANTHER" id="PTHR10963">
    <property type="entry name" value="GLYCOSYL HYDROLASE-RELATED"/>
    <property type="match status" value="1"/>
</dbReference>
<dbReference type="PROSITE" id="PS51762">
    <property type="entry name" value="GH16_2"/>
    <property type="match status" value="1"/>
</dbReference>
<dbReference type="Gene3D" id="2.150.10.10">
    <property type="entry name" value="Serralysin-like metalloprotease, C-terminal"/>
    <property type="match status" value="3"/>
</dbReference>
<comment type="similarity">
    <text evidence="1">Belongs to the glycosyl hydrolase 16 family.</text>
</comment>
<dbReference type="InterPro" id="IPR001343">
    <property type="entry name" value="Hemolysn_Ca-bd"/>
</dbReference>
<accession>A0A328AP00</accession>
<feature type="compositionally biased region" description="Pro residues" evidence="2">
    <location>
        <begin position="474"/>
        <end position="485"/>
    </location>
</feature>
<sequence length="705" mass="72870">MALYKFNGEAAAETAAPVQNFYGVSGAVDSETGGAQAESFWGGDGDLMVGAGGDDTYYIKSATDRVVEQAGGGTDLIHAWRNINLADYANVENLAVDSDGVYGAGDGHDNVIYAGSGTEQLYGGGGQDVLVAGSGKDTFIVKAGEGSDAIYGFKTATDVVRLSAGFTSFADVQAHMTQVGADTKIDFGGGEGLILRGVQASALTGANFQLELAPARLGAMTFHDEFSGPLSLYDKESNPGGTWRPDYDLQGTQGAGSYTLSSNGERQIYTSPYFRDHNGDFAESPFVSNGDGTLSIIARPSSNPEIFGYGYTSGMISSKESFAQTYGYFEMRAELPHAAGGWPAFWLLPADRSWPPELDVMETLTNDPHADWTTAHSGVGGTHTSSGIASYIPDTADGFHTYGVLWTSSDLVWYVDNVEVFHAATPADMNKPMYMIANLALGGWGGSIDNAAMPAEMKIDYIRAYSLGSTATASPPPVVSPPPPTGSGQATSPLQPTSGSDVLQASAGQAEIHGGAGADTLTGWSGNSFLTGDDGDDLINGGSGFDRTNGNAGNDTVHGNGGDDWVTGGRDNDLLFGDDGRDILNGNLGNDTMDGGAGDDVVRGGQGDDLLKGGDGADWLTGDRGSDTLTGGAGADTFQLFSGSGADRVTDFNAAEGDHVALDVGVHYQASQVGADTMVTLDTGDSLTLAGVSLSSLPPGWIFQA</sequence>
<proteinExistence type="inferred from homology"/>
<dbReference type="PROSITE" id="PS00330">
    <property type="entry name" value="HEMOLYSIN_CALCIUM"/>
    <property type="match status" value="1"/>
</dbReference>
<dbReference type="InterPro" id="IPR000757">
    <property type="entry name" value="Beta-glucanase-like"/>
</dbReference>
<protein>
    <submittedName>
        <fullName evidence="4">1,3-beta-glucanase</fullName>
    </submittedName>
</protein>
<dbReference type="Pfam" id="PF00722">
    <property type="entry name" value="Glyco_hydro_16"/>
    <property type="match status" value="1"/>
</dbReference>
<feature type="region of interest" description="Disordered" evidence="2">
    <location>
        <begin position="540"/>
        <end position="568"/>
    </location>
</feature>
<dbReference type="CDD" id="cd08023">
    <property type="entry name" value="GH16_laminarinase_like"/>
    <property type="match status" value="1"/>
</dbReference>
<feature type="domain" description="GH16" evidence="3">
    <location>
        <begin position="206"/>
        <end position="470"/>
    </location>
</feature>